<feature type="transmembrane region" description="Helical" evidence="6">
    <location>
        <begin position="212"/>
        <end position="235"/>
    </location>
</feature>
<feature type="domain" description="Major facilitator superfamily (MFS) profile" evidence="7">
    <location>
        <begin position="27"/>
        <end position="506"/>
    </location>
</feature>
<feature type="transmembrane region" description="Helical" evidence="6">
    <location>
        <begin position="485"/>
        <end position="503"/>
    </location>
</feature>
<dbReference type="InterPro" id="IPR020846">
    <property type="entry name" value="MFS_dom"/>
</dbReference>
<dbReference type="FunFam" id="1.20.1250.20:FF:000436">
    <property type="entry name" value="MFS transporter, putative"/>
    <property type="match status" value="1"/>
</dbReference>
<feature type="transmembrane region" description="Helical" evidence="6">
    <location>
        <begin position="62"/>
        <end position="80"/>
    </location>
</feature>
<feature type="transmembrane region" description="Helical" evidence="6">
    <location>
        <begin position="378"/>
        <end position="400"/>
    </location>
</feature>
<dbReference type="GO" id="GO:0022857">
    <property type="term" value="F:transmembrane transporter activity"/>
    <property type="evidence" value="ECO:0007669"/>
    <property type="project" value="InterPro"/>
</dbReference>
<reference evidence="8 9" key="1">
    <citation type="submission" date="2017-03" db="EMBL/GenBank/DDBJ databases">
        <title>Genomes of endolithic fungi from Antarctica.</title>
        <authorList>
            <person name="Coleine C."/>
            <person name="Masonjones S."/>
            <person name="Stajich J.E."/>
        </authorList>
    </citation>
    <scope>NUCLEOTIDE SEQUENCE [LARGE SCALE GENOMIC DNA]</scope>
    <source>
        <strain evidence="8 9">CCFEE 6315</strain>
    </source>
</reference>
<dbReference type="GO" id="GO:0005886">
    <property type="term" value="C:plasma membrane"/>
    <property type="evidence" value="ECO:0007669"/>
    <property type="project" value="TreeGrafter"/>
</dbReference>
<evidence type="ECO:0000256" key="2">
    <source>
        <dbReference type="ARBA" id="ARBA00022692"/>
    </source>
</evidence>
<feature type="transmembrane region" description="Helical" evidence="6">
    <location>
        <begin position="287"/>
        <end position="308"/>
    </location>
</feature>
<gene>
    <name evidence="8" type="ORF">B0A50_05447</name>
</gene>
<proteinExistence type="predicted"/>
<accession>A0A4U0TUE2</accession>
<comment type="caution">
    <text evidence="8">The sequence shown here is derived from an EMBL/GenBank/DDBJ whole genome shotgun (WGS) entry which is preliminary data.</text>
</comment>
<dbReference type="Gene3D" id="1.20.1250.20">
    <property type="entry name" value="MFS general substrate transporter like domains"/>
    <property type="match status" value="1"/>
</dbReference>
<feature type="region of interest" description="Disordered" evidence="5">
    <location>
        <begin position="514"/>
        <end position="583"/>
    </location>
</feature>
<evidence type="ECO:0000259" key="7">
    <source>
        <dbReference type="PROSITE" id="PS50850"/>
    </source>
</evidence>
<comment type="subcellular location">
    <subcellularLocation>
        <location evidence="1">Membrane</location>
        <topology evidence="1">Multi-pass membrane protein</topology>
    </subcellularLocation>
</comment>
<dbReference type="InterPro" id="IPR011701">
    <property type="entry name" value="MFS"/>
</dbReference>
<organism evidence="8 9">
    <name type="scientific">Salinomyces thailandicus</name>
    <dbReference type="NCBI Taxonomy" id="706561"/>
    <lineage>
        <taxon>Eukaryota</taxon>
        <taxon>Fungi</taxon>
        <taxon>Dikarya</taxon>
        <taxon>Ascomycota</taxon>
        <taxon>Pezizomycotina</taxon>
        <taxon>Dothideomycetes</taxon>
        <taxon>Dothideomycetidae</taxon>
        <taxon>Mycosphaerellales</taxon>
        <taxon>Teratosphaeriaceae</taxon>
        <taxon>Salinomyces</taxon>
    </lineage>
</organism>
<evidence type="ECO:0000256" key="1">
    <source>
        <dbReference type="ARBA" id="ARBA00004141"/>
    </source>
</evidence>
<feature type="transmembrane region" description="Helical" evidence="6">
    <location>
        <begin position="117"/>
        <end position="138"/>
    </location>
</feature>
<keyword evidence="2 6" id="KW-0812">Transmembrane</keyword>
<evidence type="ECO:0000256" key="3">
    <source>
        <dbReference type="ARBA" id="ARBA00022989"/>
    </source>
</evidence>
<feature type="compositionally biased region" description="Polar residues" evidence="5">
    <location>
        <begin position="559"/>
        <end position="576"/>
    </location>
</feature>
<evidence type="ECO:0000313" key="9">
    <source>
        <dbReference type="Proteomes" id="UP000308549"/>
    </source>
</evidence>
<feature type="transmembrane region" description="Helical" evidence="6">
    <location>
        <begin position="247"/>
        <end position="266"/>
    </location>
</feature>
<dbReference type="PRINTS" id="PR01036">
    <property type="entry name" value="TCRTETB"/>
</dbReference>
<feature type="transmembrane region" description="Helical" evidence="6">
    <location>
        <begin position="150"/>
        <end position="174"/>
    </location>
</feature>
<dbReference type="EMBL" id="NAJL01000034">
    <property type="protein sequence ID" value="TKA25586.1"/>
    <property type="molecule type" value="Genomic_DNA"/>
</dbReference>
<dbReference type="PANTHER" id="PTHR23501">
    <property type="entry name" value="MAJOR FACILITATOR SUPERFAMILY"/>
    <property type="match status" value="1"/>
</dbReference>
<dbReference type="PROSITE" id="PS50850">
    <property type="entry name" value="MFS"/>
    <property type="match status" value="1"/>
</dbReference>
<evidence type="ECO:0000256" key="5">
    <source>
        <dbReference type="SAM" id="MobiDB-lite"/>
    </source>
</evidence>
<keyword evidence="3 6" id="KW-1133">Transmembrane helix</keyword>
<dbReference type="Pfam" id="PF07690">
    <property type="entry name" value="MFS_1"/>
    <property type="match status" value="1"/>
</dbReference>
<feature type="transmembrane region" description="Helical" evidence="6">
    <location>
        <begin position="180"/>
        <end position="200"/>
    </location>
</feature>
<feature type="compositionally biased region" description="Basic and acidic residues" evidence="5">
    <location>
        <begin position="525"/>
        <end position="539"/>
    </location>
</feature>
<name>A0A4U0TUE2_9PEZI</name>
<keyword evidence="4 6" id="KW-0472">Membrane</keyword>
<dbReference type="Gene3D" id="1.20.1720.10">
    <property type="entry name" value="Multidrug resistance protein D"/>
    <property type="match status" value="1"/>
</dbReference>
<feature type="transmembrane region" description="Helical" evidence="6">
    <location>
        <begin position="92"/>
        <end position="111"/>
    </location>
</feature>
<protein>
    <recommendedName>
        <fullName evidence="7">Major facilitator superfamily (MFS) profile domain-containing protein</fullName>
    </recommendedName>
</protein>
<dbReference type="Proteomes" id="UP000308549">
    <property type="component" value="Unassembled WGS sequence"/>
</dbReference>
<evidence type="ECO:0000313" key="8">
    <source>
        <dbReference type="EMBL" id="TKA25586.1"/>
    </source>
</evidence>
<evidence type="ECO:0000256" key="6">
    <source>
        <dbReference type="SAM" id="Phobius"/>
    </source>
</evidence>
<dbReference type="OrthoDB" id="10021397at2759"/>
<keyword evidence="9" id="KW-1185">Reference proteome</keyword>
<dbReference type="PANTHER" id="PTHR23501:SF78">
    <property type="entry name" value="MAJOR FACILITATOR SUPERFAMILY (MFS) PROFILE DOMAIN-CONTAINING PROTEIN-RELATED"/>
    <property type="match status" value="1"/>
</dbReference>
<dbReference type="SUPFAM" id="SSF103473">
    <property type="entry name" value="MFS general substrate transporter"/>
    <property type="match status" value="1"/>
</dbReference>
<dbReference type="AlphaFoldDB" id="A0A4U0TUE2"/>
<evidence type="ECO:0000256" key="4">
    <source>
        <dbReference type="ARBA" id="ARBA00023136"/>
    </source>
</evidence>
<dbReference type="InterPro" id="IPR036259">
    <property type="entry name" value="MFS_trans_sf"/>
</dbReference>
<feature type="transmembrane region" description="Helical" evidence="6">
    <location>
        <begin position="354"/>
        <end position="372"/>
    </location>
</feature>
<feature type="transmembrane region" description="Helical" evidence="6">
    <location>
        <begin position="24"/>
        <end position="42"/>
    </location>
</feature>
<sequence length="583" mass="62643">MPDKTAKAEAALHDQTQLLPKKELLVVFGIMSLELLVCFIDQNGIGVLLPDIARDLDASATISWAGTSALIANTVFQVLYGRLSDLFGRKNILISALILLSLSDLACGLSVNSTMLYIFRGLAGVANGGITSLTMMIVSDIVTLQERGRYQGILGAMIGLGNALGPLIASAFTLHTTWRGLFYLLAPLIMVTVAGSWIYLPSNMPKLDVRETLAMIDFLGLFFGTAAVILLLIPISSGGHAGTPWDSAEVIAMFVVGGVCLFAFLLSEWKWAQLPMMPLSIFRKASVAAMLAQSFLLGACYYSYLYFLPLYYQNVRGRSPLIAACLQLPLVVAQSSVSTLSGLYMSRFNRYGEIIWGGFGLWTLGAGLLVLADQNIHIGWICFFLVIVGCGTGMVFQPTLVALQAHCPKAQRAVIVSNRNFLRSSGGAVGLAVSSAILGNVLKGSLPQRLHYVAQSTFAAPDLETFSPPDRVTIKAAYASASRAVFIWCVPLIGLCFVLCFLIKDRGLVRKEEKEAVTPIAEGDGTPRRSEEDDAEKAAALDSQANITSGSKHVGVDVLSSTESPDLSRKPSASSLKSEHSDR</sequence>